<evidence type="ECO:0000256" key="4">
    <source>
        <dbReference type="ARBA" id="ARBA00023125"/>
    </source>
</evidence>
<dbReference type="InterPro" id="IPR036855">
    <property type="entry name" value="Znf_CCCH_sf"/>
</dbReference>
<feature type="zinc finger region" description="C3H1-type" evidence="5">
    <location>
        <begin position="259"/>
        <end position="287"/>
    </location>
</feature>
<dbReference type="Pfam" id="PF00642">
    <property type="entry name" value="zf-CCCH"/>
    <property type="match status" value="3"/>
</dbReference>
<feature type="domain" description="C3H1-type" evidence="7">
    <location>
        <begin position="294"/>
        <end position="322"/>
    </location>
</feature>
<dbReference type="PROSITE" id="PS50103">
    <property type="entry name" value="ZF_C3H1"/>
    <property type="match status" value="3"/>
</dbReference>
<proteinExistence type="predicted"/>
<evidence type="ECO:0000313" key="9">
    <source>
        <dbReference type="Proteomes" id="UP000324585"/>
    </source>
</evidence>
<sequence>MDAARHAGMGSSSFFSNSTPWPRRAPYPVPQNVLSLMSENAEHELIQLDAARVWDAATPSAGWDAPHHKALSQALSNTSRGSSSAPSYDGELRKESDASLWDLPAVAPQPPIVEARAGAEQRVTAAGRNEQENLLSAPPARAAKASSHARSDHQHDALDTDSEHDDADAHAGGVPECQQFLRSGKCQYGLACKYVHVQKPRSTDKAAKGMDRRKARSHRERESSHDPSRSRSGDRGPFCDGSPRSSGNASGGGSVYPLRENAADCQYYLKTGKCNYGSRCKFNHPTRTEKLVTSLIRRDCFDFVQSGICPYGKSCKYNHPLAADLDRLGAQASVGEEGDGAVSKPCAVPQGQKKAPRAFASEGMSSRSSGSVPSSIPDSPLVPMARSGAPCAPRLGGSLAHWGNSSVHSSEISPVMRPVMESEAVDQLELESHQYQIQQRSLSRSGRFSTEIDHALHQDLDRQDPIGVPRLAMTGELYGRESTYKEGAAGFGEPLGMWANTAASSLDLHYAPASRRSTSLTESSAFVMGLASMQIRTGADGNFAENQGTESSRGRGADALRAGAPFANAVQYRLFNGRDQDRVVASGTPSLFSFWTG</sequence>
<name>A0A5J4YTL9_PORPP</name>
<dbReference type="EMBL" id="VRMN01000005">
    <property type="protein sequence ID" value="KAA8494280.1"/>
    <property type="molecule type" value="Genomic_DNA"/>
</dbReference>
<feature type="compositionally biased region" description="Low complexity" evidence="6">
    <location>
        <begin position="365"/>
        <end position="376"/>
    </location>
</feature>
<keyword evidence="3 5" id="KW-0862">Zinc</keyword>
<feature type="compositionally biased region" description="Basic and acidic residues" evidence="6">
    <location>
        <begin position="149"/>
        <end position="158"/>
    </location>
</feature>
<feature type="region of interest" description="Disordered" evidence="6">
    <location>
        <begin position="130"/>
        <end position="171"/>
    </location>
</feature>
<feature type="region of interest" description="Disordered" evidence="6">
    <location>
        <begin position="200"/>
        <end position="253"/>
    </location>
</feature>
<dbReference type="GO" id="GO:0003677">
    <property type="term" value="F:DNA binding"/>
    <property type="evidence" value="ECO:0007669"/>
    <property type="project" value="UniProtKB-KW"/>
</dbReference>
<evidence type="ECO:0000256" key="6">
    <source>
        <dbReference type="SAM" id="MobiDB-lite"/>
    </source>
</evidence>
<evidence type="ECO:0000256" key="5">
    <source>
        <dbReference type="PROSITE-ProRule" id="PRU00723"/>
    </source>
</evidence>
<dbReference type="PANTHER" id="PTHR12506:SF50">
    <property type="entry name" value="ZINC FINGER CCCH DOMAIN-CONTAINING PROTEIN 26"/>
    <property type="match status" value="1"/>
</dbReference>
<keyword evidence="2 5" id="KW-0863">Zinc-finger</keyword>
<dbReference type="SMART" id="SM00356">
    <property type="entry name" value="ZnF_C3H1"/>
    <property type="match status" value="3"/>
</dbReference>
<evidence type="ECO:0000256" key="2">
    <source>
        <dbReference type="ARBA" id="ARBA00022771"/>
    </source>
</evidence>
<feature type="compositionally biased region" description="Basic and acidic residues" evidence="6">
    <location>
        <begin position="219"/>
        <end position="234"/>
    </location>
</feature>
<comment type="caution">
    <text evidence="8">The sequence shown here is derived from an EMBL/GenBank/DDBJ whole genome shotgun (WGS) entry which is preliminary data.</text>
</comment>
<keyword evidence="1 5" id="KW-0479">Metal-binding</keyword>
<feature type="zinc finger region" description="C3H1-type" evidence="5">
    <location>
        <begin position="294"/>
        <end position="322"/>
    </location>
</feature>
<dbReference type="Proteomes" id="UP000324585">
    <property type="component" value="Unassembled WGS sequence"/>
</dbReference>
<dbReference type="OrthoDB" id="6053at2759"/>
<evidence type="ECO:0000256" key="3">
    <source>
        <dbReference type="ARBA" id="ARBA00022833"/>
    </source>
</evidence>
<feature type="domain" description="C3H1-type" evidence="7">
    <location>
        <begin position="259"/>
        <end position="287"/>
    </location>
</feature>
<dbReference type="InterPro" id="IPR050974">
    <property type="entry name" value="Plant_ZF_CCCH"/>
</dbReference>
<evidence type="ECO:0000259" key="7">
    <source>
        <dbReference type="PROSITE" id="PS50103"/>
    </source>
</evidence>
<gene>
    <name evidence="8" type="ORF">FVE85_4255</name>
</gene>
<keyword evidence="9" id="KW-1185">Reference proteome</keyword>
<reference evidence="9" key="1">
    <citation type="journal article" date="2019" name="Nat. Commun.">
        <title>Expansion of phycobilisome linker gene families in mesophilic red algae.</title>
        <authorList>
            <person name="Lee J."/>
            <person name="Kim D."/>
            <person name="Bhattacharya D."/>
            <person name="Yoon H.S."/>
        </authorList>
    </citation>
    <scope>NUCLEOTIDE SEQUENCE [LARGE SCALE GENOMIC DNA]</scope>
    <source>
        <strain evidence="9">CCMP 1328</strain>
    </source>
</reference>
<evidence type="ECO:0000256" key="1">
    <source>
        <dbReference type="ARBA" id="ARBA00022723"/>
    </source>
</evidence>
<evidence type="ECO:0000313" key="8">
    <source>
        <dbReference type="EMBL" id="KAA8494280.1"/>
    </source>
</evidence>
<dbReference type="GO" id="GO:0003729">
    <property type="term" value="F:mRNA binding"/>
    <property type="evidence" value="ECO:0007669"/>
    <property type="project" value="TreeGrafter"/>
</dbReference>
<dbReference type="GO" id="GO:0008270">
    <property type="term" value="F:zinc ion binding"/>
    <property type="evidence" value="ECO:0007669"/>
    <property type="project" value="UniProtKB-KW"/>
</dbReference>
<feature type="zinc finger region" description="C3H1-type" evidence="5">
    <location>
        <begin position="171"/>
        <end position="199"/>
    </location>
</feature>
<feature type="region of interest" description="Disordered" evidence="6">
    <location>
        <begin position="1"/>
        <end position="22"/>
    </location>
</feature>
<organism evidence="8 9">
    <name type="scientific">Porphyridium purpureum</name>
    <name type="common">Red alga</name>
    <name type="synonym">Porphyridium cruentum</name>
    <dbReference type="NCBI Taxonomy" id="35688"/>
    <lineage>
        <taxon>Eukaryota</taxon>
        <taxon>Rhodophyta</taxon>
        <taxon>Bangiophyceae</taxon>
        <taxon>Porphyridiales</taxon>
        <taxon>Porphyridiaceae</taxon>
        <taxon>Porphyridium</taxon>
    </lineage>
</organism>
<feature type="region of interest" description="Disordered" evidence="6">
    <location>
        <begin position="339"/>
        <end position="376"/>
    </location>
</feature>
<feature type="domain" description="C3H1-type" evidence="7">
    <location>
        <begin position="171"/>
        <end position="199"/>
    </location>
</feature>
<feature type="compositionally biased region" description="Polar residues" evidence="6">
    <location>
        <begin position="73"/>
        <end position="86"/>
    </location>
</feature>
<feature type="compositionally biased region" description="Basic and acidic residues" evidence="6">
    <location>
        <begin position="201"/>
        <end position="212"/>
    </location>
</feature>
<feature type="compositionally biased region" description="Polar residues" evidence="6">
    <location>
        <begin position="10"/>
        <end position="20"/>
    </location>
</feature>
<feature type="compositionally biased region" description="Low complexity" evidence="6">
    <location>
        <begin position="136"/>
        <end position="148"/>
    </location>
</feature>
<dbReference type="SUPFAM" id="SSF90229">
    <property type="entry name" value="CCCH zinc finger"/>
    <property type="match status" value="2"/>
</dbReference>
<dbReference type="AlphaFoldDB" id="A0A5J4YTL9"/>
<feature type="region of interest" description="Disordered" evidence="6">
    <location>
        <begin position="73"/>
        <end position="93"/>
    </location>
</feature>
<keyword evidence="4" id="KW-0238">DNA-binding</keyword>
<accession>A0A5J4YTL9</accession>
<dbReference type="InterPro" id="IPR000571">
    <property type="entry name" value="Znf_CCCH"/>
</dbReference>
<protein>
    <submittedName>
        <fullName evidence="8">Zinc finger CCCH domain-containing protein 3</fullName>
    </submittedName>
</protein>
<dbReference type="Gene3D" id="4.10.1000.10">
    <property type="entry name" value="Zinc finger, CCCH-type"/>
    <property type="match status" value="1"/>
</dbReference>
<dbReference type="PANTHER" id="PTHR12506">
    <property type="entry name" value="PROTEIN PHOSPHATASE RELATED"/>
    <property type="match status" value="1"/>
</dbReference>